<dbReference type="CDD" id="cd00082">
    <property type="entry name" value="HisKA"/>
    <property type="match status" value="1"/>
</dbReference>
<proteinExistence type="predicted"/>
<dbReference type="SMART" id="SM00091">
    <property type="entry name" value="PAS"/>
    <property type="match status" value="1"/>
</dbReference>
<dbReference type="InterPro" id="IPR003661">
    <property type="entry name" value="HisK_dim/P_dom"/>
</dbReference>
<evidence type="ECO:0000313" key="4">
    <source>
        <dbReference type="EMBL" id="QSZ67370.1"/>
    </source>
</evidence>
<evidence type="ECO:0000313" key="5">
    <source>
        <dbReference type="Proteomes" id="UP001042704"/>
    </source>
</evidence>
<dbReference type="InterPro" id="IPR013767">
    <property type="entry name" value="PAS_fold"/>
</dbReference>
<organism evidence="4 5">
    <name type="scientific">Methanofollis aquaemaris</name>
    <dbReference type="NCBI Taxonomy" id="126734"/>
    <lineage>
        <taxon>Archaea</taxon>
        <taxon>Methanobacteriati</taxon>
        <taxon>Methanobacteriota</taxon>
        <taxon>Stenosarchaea group</taxon>
        <taxon>Methanomicrobia</taxon>
        <taxon>Methanomicrobiales</taxon>
        <taxon>Methanomicrobiaceae</taxon>
        <taxon>Methanofollis</taxon>
    </lineage>
</organism>
<dbReference type="EMBL" id="CP036172">
    <property type="protein sequence ID" value="QSZ67370.1"/>
    <property type="molecule type" value="Genomic_DNA"/>
</dbReference>
<dbReference type="Proteomes" id="UP001042704">
    <property type="component" value="Chromosome"/>
</dbReference>
<dbReference type="InterPro" id="IPR000014">
    <property type="entry name" value="PAS"/>
</dbReference>
<dbReference type="InterPro" id="IPR007487">
    <property type="entry name" value="ABC_transpt-TYRBP-like"/>
</dbReference>
<keyword evidence="1" id="KW-1133">Transmembrane helix</keyword>
<dbReference type="AlphaFoldDB" id="A0A8A3S6S3"/>
<dbReference type="Gene3D" id="3.40.50.2300">
    <property type="match status" value="2"/>
</dbReference>
<dbReference type="PROSITE" id="PS50112">
    <property type="entry name" value="PAS"/>
    <property type="match status" value="1"/>
</dbReference>
<dbReference type="InterPro" id="IPR000700">
    <property type="entry name" value="PAS-assoc_C"/>
</dbReference>
<dbReference type="RefSeq" id="WP_265580259.1">
    <property type="nucleotide sequence ID" value="NZ_CP036172.1"/>
</dbReference>
<accession>A0A8A3S6S3</accession>
<dbReference type="SMART" id="SM00086">
    <property type="entry name" value="PAC"/>
    <property type="match status" value="1"/>
</dbReference>
<keyword evidence="5" id="KW-1185">Reference proteome</keyword>
<feature type="transmembrane region" description="Helical" evidence="1">
    <location>
        <begin position="12"/>
        <end position="31"/>
    </location>
</feature>
<gene>
    <name evidence="4" type="ORF">RJ40_07570</name>
</gene>
<evidence type="ECO:0000259" key="3">
    <source>
        <dbReference type="PROSITE" id="PS50113"/>
    </source>
</evidence>
<feature type="transmembrane region" description="Helical" evidence="1">
    <location>
        <begin position="357"/>
        <end position="381"/>
    </location>
</feature>
<name>A0A8A3S6S3_9EURY</name>
<keyword evidence="1" id="KW-0812">Transmembrane</keyword>
<feature type="domain" description="PAS" evidence="2">
    <location>
        <begin position="392"/>
        <end position="443"/>
    </location>
</feature>
<dbReference type="CDD" id="cd00130">
    <property type="entry name" value="PAS"/>
    <property type="match status" value="1"/>
</dbReference>
<keyword evidence="1" id="KW-0472">Membrane</keyword>
<dbReference type="Gene3D" id="1.10.287.130">
    <property type="match status" value="1"/>
</dbReference>
<dbReference type="Pfam" id="PF00989">
    <property type="entry name" value="PAS"/>
    <property type="match status" value="1"/>
</dbReference>
<dbReference type="SUPFAM" id="SSF55785">
    <property type="entry name" value="PYP-like sensor domain (PAS domain)"/>
    <property type="match status" value="1"/>
</dbReference>
<dbReference type="GO" id="GO:0000155">
    <property type="term" value="F:phosphorelay sensor kinase activity"/>
    <property type="evidence" value="ECO:0007669"/>
    <property type="project" value="InterPro"/>
</dbReference>
<dbReference type="InterPro" id="IPR035965">
    <property type="entry name" value="PAS-like_dom_sf"/>
</dbReference>
<protein>
    <submittedName>
        <fullName evidence="4">PAS domain S-box protein</fullName>
    </submittedName>
</protein>
<dbReference type="InterPro" id="IPR001610">
    <property type="entry name" value="PAC"/>
</dbReference>
<evidence type="ECO:0000256" key="1">
    <source>
        <dbReference type="SAM" id="Phobius"/>
    </source>
</evidence>
<evidence type="ECO:0000259" key="2">
    <source>
        <dbReference type="PROSITE" id="PS50112"/>
    </source>
</evidence>
<dbReference type="PROSITE" id="PS50113">
    <property type="entry name" value="PAC"/>
    <property type="match status" value="1"/>
</dbReference>
<feature type="domain" description="PAC" evidence="3">
    <location>
        <begin position="465"/>
        <end position="516"/>
    </location>
</feature>
<dbReference type="Pfam" id="PF00512">
    <property type="entry name" value="HisKA"/>
    <property type="match status" value="1"/>
</dbReference>
<dbReference type="NCBIfam" id="TIGR00229">
    <property type="entry name" value="sensory_box"/>
    <property type="match status" value="1"/>
</dbReference>
<dbReference type="Gene3D" id="3.30.450.20">
    <property type="entry name" value="PAS domain"/>
    <property type="match status" value="1"/>
</dbReference>
<reference evidence="4" key="1">
    <citation type="journal article" date="2001" name="Int. J. Syst. Evol. Microbiol.">
        <title>Methanofollis aquaemaris sp. nov., a methanogen isolated from an aquaculture fish pond.</title>
        <authorList>
            <person name="Lai M.C."/>
            <person name="Chen S.C."/>
        </authorList>
    </citation>
    <scope>NUCLEOTIDE SEQUENCE</scope>
    <source>
        <strain evidence="4">N2F9704</strain>
    </source>
</reference>
<dbReference type="GeneID" id="76424211"/>
<dbReference type="PANTHER" id="PTHR35271">
    <property type="entry name" value="ABC TRANSPORTER, SUBSTRATE-BINDING LIPOPROTEIN-RELATED"/>
    <property type="match status" value="1"/>
</dbReference>
<dbReference type="SMART" id="SM00388">
    <property type="entry name" value="HisKA"/>
    <property type="match status" value="1"/>
</dbReference>
<reference evidence="4" key="2">
    <citation type="submission" date="2019-02" db="EMBL/GenBank/DDBJ databases">
        <authorList>
            <person name="Chen S.-C."/>
            <person name="Chien H.-H."/>
            <person name="Lai M.-C."/>
        </authorList>
    </citation>
    <scope>NUCLEOTIDE SEQUENCE</scope>
    <source>
        <strain evidence="4">N2F9704</strain>
    </source>
</reference>
<dbReference type="KEGG" id="maqe:RJ40_07570"/>
<dbReference type="PANTHER" id="PTHR35271:SF1">
    <property type="entry name" value="ABC TRANSPORTER, SUBSTRATE-BINDING LIPOPROTEIN"/>
    <property type="match status" value="1"/>
</dbReference>
<dbReference type="GO" id="GO:0006355">
    <property type="term" value="P:regulation of DNA-templated transcription"/>
    <property type="evidence" value="ECO:0007669"/>
    <property type="project" value="InterPro"/>
</dbReference>
<sequence>MTGRPGSDGRGGVWKVFLLVLILFSLIITPFSPVGATVPDNHHNVLLLHSYYDGLSWSDDVTDGVCSVLDGPEQDVDLYIEYMDMPRVDSPGYAEKMLDLLKVKYAGTSFDVIICSDEYAFHFLREYHDDLFPGVPVVFCGVNYFEDSYLDDWEDCTGIVEAYDVVGTIHAAITLDPDVRRVYVVNDRSETGLSNQKVIERAAEEYRGRIEIISPAEQSFDQTLEDVSTLPPDAVVLLMTYYLDPDGTSYDYAEVISDVSNASSVPVYGVWNIYLGEGLIGGRLTSGREQGTAAGGTALRILEGESASTIPIKKDLQGVYTFDYHQLERFDLQESDLPAGSIVINAPKTAVEIDRDVLTVVIFALVILLLLVTFLGYTVSVRKKTEIALRKSEEMFRGIAERSFDIIFITDAEGRYTYLSPSIRRVAGYDPEEFVGKSYFVDLDENWRKIVEEANSALKGGNAVEGVAVSIRAKDGSPRYLEINAAPIMIGGVVTGIQGVVRDVTERREMEQAREEAYAQIDRNIAQFATLGDEIRNPLSVIVGLADLNCTEEDTERILEQARIIDEIIDRLDKGWIESEKVQAYLRKRG</sequence>